<dbReference type="AlphaFoldDB" id="A0A150WXH3"/>
<proteinExistence type="predicted"/>
<dbReference type="PROSITE" id="PS51186">
    <property type="entry name" value="GNAT"/>
    <property type="match status" value="1"/>
</dbReference>
<feature type="domain" description="N-acetyltransferase" evidence="1">
    <location>
        <begin position="1"/>
        <end position="144"/>
    </location>
</feature>
<dbReference type="EMBL" id="LRPC01000033">
    <property type="protein sequence ID" value="KYG71197.1"/>
    <property type="molecule type" value="Genomic_DNA"/>
</dbReference>
<organism evidence="2 3">
    <name type="scientific">Roseivirga spongicola</name>
    <dbReference type="NCBI Taxonomy" id="333140"/>
    <lineage>
        <taxon>Bacteria</taxon>
        <taxon>Pseudomonadati</taxon>
        <taxon>Bacteroidota</taxon>
        <taxon>Cytophagia</taxon>
        <taxon>Cytophagales</taxon>
        <taxon>Roseivirgaceae</taxon>
        <taxon>Roseivirga</taxon>
    </lineage>
</organism>
<name>A0A150WXH3_9BACT</name>
<dbReference type="OrthoDB" id="9812289at2"/>
<evidence type="ECO:0000313" key="2">
    <source>
        <dbReference type="EMBL" id="KYG71197.1"/>
    </source>
</evidence>
<sequence>MEIREGSFSEALEVLRGLPEFDPLLSTDHYVERMANKPKLIAIAWVEEKPVGCKIAYDRFEDGTLYSWLGGVIPKYRKMGLAKKMADFQEKWALENGFSAIRFKTLNRHKAMLTFAINNGFQIYNVKPKDEIENYRIELIKDLK</sequence>
<dbReference type="STRING" id="333140.AWW68_18480"/>
<protein>
    <recommendedName>
        <fullName evidence="1">N-acetyltransferase domain-containing protein</fullName>
    </recommendedName>
</protein>
<gene>
    <name evidence="2" type="ORF">AWW68_18480</name>
</gene>
<dbReference type="InterPro" id="IPR016181">
    <property type="entry name" value="Acyl_CoA_acyltransferase"/>
</dbReference>
<dbReference type="RefSeq" id="WP_068225187.1">
    <property type="nucleotide sequence ID" value="NZ_LRPC01000033.1"/>
</dbReference>
<keyword evidence="3" id="KW-1185">Reference proteome</keyword>
<reference evidence="2 3" key="1">
    <citation type="submission" date="2016-01" db="EMBL/GenBank/DDBJ databases">
        <title>Genome sequencing of Roseivirga spongicola UST030701-084.</title>
        <authorList>
            <person name="Selvaratnam C."/>
            <person name="Thevarajoo S."/>
            <person name="Goh K.M."/>
            <person name="Ee R."/>
            <person name="Chan K.-G."/>
            <person name="Chong C.S."/>
        </authorList>
    </citation>
    <scope>NUCLEOTIDE SEQUENCE [LARGE SCALE GENOMIC DNA]</scope>
    <source>
        <strain evidence="2 3">UST030701-084</strain>
    </source>
</reference>
<evidence type="ECO:0000313" key="3">
    <source>
        <dbReference type="Proteomes" id="UP000075606"/>
    </source>
</evidence>
<dbReference type="CDD" id="cd04301">
    <property type="entry name" value="NAT_SF"/>
    <property type="match status" value="1"/>
</dbReference>
<dbReference type="SUPFAM" id="SSF55729">
    <property type="entry name" value="Acyl-CoA N-acyltransferases (Nat)"/>
    <property type="match status" value="1"/>
</dbReference>
<dbReference type="GO" id="GO:0016747">
    <property type="term" value="F:acyltransferase activity, transferring groups other than amino-acyl groups"/>
    <property type="evidence" value="ECO:0007669"/>
    <property type="project" value="InterPro"/>
</dbReference>
<evidence type="ECO:0000259" key="1">
    <source>
        <dbReference type="PROSITE" id="PS51186"/>
    </source>
</evidence>
<dbReference type="InterPro" id="IPR000182">
    <property type="entry name" value="GNAT_dom"/>
</dbReference>
<dbReference type="Pfam" id="PF00583">
    <property type="entry name" value="Acetyltransf_1"/>
    <property type="match status" value="1"/>
</dbReference>
<dbReference type="Gene3D" id="3.40.630.30">
    <property type="match status" value="1"/>
</dbReference>
<accession>A0A150WXH3</accession>
<comment type="caution">
    <text evidence="2">The sequence shown here is derived from an EMBL/GenBank/DDBJ whole genome shotgun (WGS) entry which is preliminary data.</text>
</comment>
<dbReference type="Proteomes" id="UP000075606">
    <property type="component" value="Unassembled WGS sequence"/>
</dbReference>